<keyword evidence="5" id="KW-1185">Reference proteome</keyword>
<accession>A0ABN3HPF3</accession>
<evidence type="ECO:0000313" key="4">
    <source>
        <dbReference type="EMBL" id="GAA2384958.1"/>
    </source>
</evidence>
<evidence type="ECO:0000256" key="2">
    <source>
        <dbReference type="SAM" id="Phobius"/>
    </source>
</evidence>
<gene>
    <name evidence="4" type="ORF">GCM10010170_094560</name>
</gene>
<feature type="transmembrane region" description="Helical" evidence="2">
    <location>
        <begin position="352"/>
        <end position="372"/>
    </location>
</feature>
<name>A0ABN3HPF3_9ACTN</name>
<feature type="compositionally biased region" description="Acidic residues" evidence="1">
    <location>
        <begin position="410"/>
        <end position="422"/>
    </location>
</feature>
<protein>
    <submittedName>
        <fullName evidence="4">Uncharacterized protein</fullName>
    </submittedName>
</protein>
<dbReference type="SUPFAM" id="SSF63829">
    <property type="entry name" value="Calcium-dependent phosphotriesterase"/>
    <property type="match status" value="1"/>
</dbReference>
<feature type="region of interest" description="Disordered" evidence="1">
    <location>
        <begin position="311"/>
        <end position="339"/>
    </location>
</feature>
<dbReference type="Proteomes" id="UP001501444">
    <property type="component" value="Unassembled WGS sequence"/>
</dbReference>
<reference evidence="4 5" key="1">
    <citation type="journal article" date="2019" name="Int. J. Syst. Evol. Microbiol.">
        <title>The Global Catalogue of Microorganisms (GCM) 10K type strain sequencing project: providing services to taxonomists for standard genome sequencing and annotation.</title>
        <authorList>
            <consortium name="The Broad Institute Genomics Platform"/>
            <consortium name="The Broad Institute Genome Sequencing Center for Infectious Disease"/>
            <person name="Wu L."/>
            <person name="Ma J."/>
        </authorList>
    </citation>
    <scope>NUCLEOTIDE SEQUENCE [LARGE SCALE GENOMIC DNA]</scope>
    <source>
        <strain evidence="4 5">JCM 3272</strain>
    </source>
</reference>
<feature type="region of interest" description="Disordered" evidence="1">
    <location>
        <begin position="386"/>
        <end position="494"/>
    </location>
</feature>
<sequence length="494" mass="51080">MLQRVGGAFWASGVLVSAVLAFGTPAVAKAPSPGPSASASTNPNLGPASAGTVMCTISDPQITEVSGLVVTADGYAVINDSKTERSREKIYFLDEQCRPTRSVPYPSSAFDPEDLAVTKDGTLWVADVGDNTTLTGGSGHSRTSIALWSLAPGSNSPVIHRLAYPDGRARDAEALIMDEDGRPIIITKEPVGEVYTLTTPLPANNANPEPLTRVGTFRPQTTGTANPYGIVGTGVVTGAALSPDGKRAVVRTMSDAYEFTVADGDVVAAITTGTPRITPLPGEPQGEAIAFTLDGRYYVTVSDQSKATPILRYNPYQPPAPPSVAPATQQPAPKAENRSFADSLSLRDITRIVIGIGLFGVLLVVIGVAAVVMSRRRRRAQLEGELAASAPAAPADPAETAADPAADAALESEPEATEEASETEATTRVADTSADRVEIPAAAQEDQDAPAAPPAQATPADEPETVAATAATTARKGAAKKAGTPRKRAPRKDG</sequence>
<comment type="caution">
    <text evidence="4">The sequence shown here is derived from an EMBL/GenBank/DDBJ whole genome shotgun (WGS) entry which is preliminary data.</text>
</comment>
<evidence type="ECO:0000256" key="3">
    <source>
        <dbReference type="SAM" id="SignalP"/>
    </source>
</evidence>
<dbReference type="EMBL" id="BAAARV010000096">
    <property type="protein sequence ID" value="GAA2384958.1"/>
    <property type="molecule type" value="Genomic_DNA"/>
</dbReference>
<evidence type="ECO:0000256" key="1">
    <source>
        <dbReference type="SAM" id="MobiDB-lite"/>
    </source>
</evidence>
<keyword evidence="2" id="KW-0812">Transmembrane</keyword>
<dbReference type="RefSeq" id="WP_344619258.1">
    <property type="nucleotide sequence ID" value="NZ_BAAARV010000096.1"/>
</dbReference>
<evidence type="ECO:0000313" key="5">
    <source>
        <dbReference type="Proteomes" id="UP001501444"/>
    </source>
</evidence>
<keyword evidence="2" id="KW-1133">Transmembrane helix</keyword>
<proteinExistence type="predicted"/>
<keyword evidence="3" id="KW-0732">Signal</keyword>
<feature type="signal peptide" evidence="3">
    <location>
        <begin position="1"/>
        <end position="28"/>
    </location>
</feature>
<keyword evidence="2" id="KW-0472">Membrane</keyword>
<organism evidence="4 5">
    <name type="scientific">Dactylosporangium salmoneum</name>
    <dbReference type="NCBI Taxonomy" id="53361"/>
    <lineage>
        <taxon>Bacteria</taxon>
        <taxon>Bacillati</taxon>
        <taxon>Actinomycetota</taxon>
        <taxon>Actinomycetes</taxon>
        <taxon>Micromonosporales</taxon>
        <taxon>Micromonosporaceae</taxon>
        <taxon>Dactylosporangium</taxon>
    </lineage>
</organism>
<feature type="compositionally biased region" description="Basic residues" evidence="1">
    <location>
        <begin position="477"/>
        <end position="494"/>
    </location>
</feature>
<feature type="compositionally biased region" description="Low complexity" evidence="1">
    <location>
        <begin position="386"/>
        <end position="409"/>
    </location>
</feature>
<feature type="chain" id="PRO_5045743889" evidence="3">
    <location>
        <begin position="29"/>
        <end position="494"/>
    </location>
</feature>
<feature type="compositionally biased region" description="Low complexity" evidence="1">
    <location>
        <begin position="454"/>
        <end position="476"/>
    </location>
</feature>